<dbReference type="InterPro" id="IPR001670">
    <property type="entry name" value="ADH_Fe/GldA"/>
</dbReference>
<comment type="caution">
    <text evidence="4">The sequence shown here is derived from an EMBL/GenBank/DDBJ whole genome shotgun (WGS) entry which is preliminary data.</text>
</comment>
<dbReference type="Proteomes" id="UP000886865">
    <property type="component" value="Unassembled WGS sequence"/>
</dbReference>
<dbReference type="PROSITE" id="PS00060">
    <property type="entry name" value="ADH_IRON_2"/>
    <property type="match status" value="1"/>
</dbReference>
<evidence type="ECO:0000313" key="4">
    <source>
        <dbReference type="EMBL" id="HIS73995.1"/>
    </source>
</evidence>
<feature type="domain" description="Fe-containing alcohol dehydrogenase-like C-terminal" evidence="3">
    <location>
        <begin position="185"/>
        <end position="361"/>
    </location>
</feature>
<feature type="domain" description="Alcohol dehydrogenase iron-type/glycerol dehydrogenase GldA" evidence="2">
    <location>
        <begin position="9"/>
        <end position="174"/>
    </location>
</feature>
<dbReference type="GO" id="GO:0008106">
    <property type="term" value="F:alcohol dehydrogenase (NADP+) activity"/>
    <property type="evidence" value="ECO:0007669"/>
    <property type="project" value="TreeGrafter"/>
</dbReference>
<dbReference type="Pfam" id="PF00465">
    <property type="entry name" value="Fe-ADH"/>
    <property type="match status" value="1"/>
</dbReference>
<dbReference type="EMBL" id="DVJQ01000027">
    <property type="protein sequence ID" value="HIS73995.1"/>
    <property type="molecule type" value="Genomic_DNA"/>
</dbReference>
<dbReference type="FunFam" id="3.40.50.1970:FF:000003">
    <property type="entry name" value="Alcohol dehydrogenase, iron-containing"/>
    <property type="match status" value="1"/>
</dbReference>
<evidence type="ECO:0000259" key="3">
    <source>
        <dbReference type="Pfam" id="PF25137"/>
    </source>
</evidence>
<dbReference type="Pfam" id="PF25137">
    <property type="entry name" value="ADH_Fe_C"/>
    <property type="match status" value="1"/>
</dbReference>
<accession>A0A9D1FIU0</accession>
<reference evidence="4" key="2">
    <citation type="journal article" date="2021" name="PeerJ">
        <title>Extensive microbial diversity within the chicken gut microbiome revealed by metagenomics and culture.</title>
        <authorList>
            <person name="Gilroy R."/>
            <person name="Ravi A."/>
            <person name="Getino M."/>
            <person name="Pursley I."/>
            <person name="Horton D.L."/>
            <person name="Alikhan N.F."/>
            <person name="Baker D."/>
            <person name="Gharbi K."/>
            <person name="Hall N."/>
            <person name="Watson M."/>
            <person name="Adriaenssens E.M."/>
            <person name="Foster-Nyarko E."/>
            <person name="Jarju S."/>
            <person name="Secka A."/>
            <person name="Antonio M."/>
            <person name="Oren A."/>
            <person name="Chaudhuri R.R."/>
            <person name="La Ragione R."/>
            <person name="Hildebrand F."/>
            <person name="Pallen M.J."/>
        </authorList>
    </citation>
    <scope>NUCLEOTIDE SEQUENCE</scope>
    <source>
        <strain evidence="4">CHK152-2871</strain>
    </source>
</reference>
<dbReference type="GO" id="GO:1990002">
    <property type="term" value="F:methylglyoxal reductase (NADPH) (acetol producing) activity"/>
    <property type="evidence" value="ECO:0007669"/>
    <property type="project" value="TreeGrafter"/>
</dbReference>
<reference evidence="4" key="1">
    <citation type="submission" date="2020-10" db="EMBL/GenBank/DDBJ databases">
        <authorList>
            <person name="Gilroy R."/>
        </authorList>
    </citation>
    <scope>NUCLEOTIDE SEQUENCE</scope>
    <source>
        <strain evidence="4">CHK152-2871</strain>
    </source>
</reference>
<name>A0A9D1FIU0_9BACT</name>
<dbReference type="Gene3D" id="1.20.1090.10">
    <property type="entry name" value="Dehydroquinate synthase-like - alpha domain"/>
    <property type="match status" value="1"/>
</dbReference>
<proteinExistence type="predicted"/>
<evidence type="ECO:0000256" key="1">
    <source>
        <dbReference type="ARBA" id="ARBA00023002"/>
    </source>
</evidence>
<dbReference type="PANTHER" id="PTHR43633:SF1">
    <property type="entry name" value="ALCOHOL DEHYDROGENASE YQHD"/>
    <property type="match status" value="1"/>
</dbReference>
<dbReference type="InterPro" id="IPR018211">
    <property type="entry name" value="ADH_Fe_CS"/>
</dbReference>
<sequence>MNNFEFQCPTKIIFGKDTIRKIKEEIPHNKKILITYGGGSIRKNGILKNVKEALVGFDYSEFGGIEPNPKFETLIKAVEMVKEGGYNFLLAVGGGSVLDGTKFIAAASKFEGDPWDILTKGAQVNDAIELASIITLPATGSEMNCGAVISRLSTKEKFAFMSEKVYPKFSIIDPTTTFSLPEKQTVNGIVDTYTHVMEQYATYNVNTPLQDQWALGIIKTLLEEGPKVLREPENYDARANIFWCATCGLNYWISLGAVQDWATHMIGHELTALYGLDHGETLAIILPSLWHVMKKDKMEKLAKMAVEVFGANEFLPKSLLADITIKKTEKFFHKIGRKTKLKEYGINPKEAAAEIKKRFTQRNTVLGERGNITADVAYEIVANA</sequence>
<dbReference type="AlphaFoldDB" id="A0A9D1FIU0"/>
<gene>
    <name evidence="4" type="ORF">IAA86_03125</name>
</gene>
<dbReference type="InterPro" id="IPR044731">
    <property type="entry name" value="BDH-like"/>
</dbReference>
<dbReference type="PANTHER" id="PTHR43633">
    <property type="entry name" value="ALCOHOL DEHYDROGENASE YQHD"/>
    <property type="match status" value="1"/>
</dbReference>
<evidence type="ECO:0000259" key="2">
    <source>
        <dbReference type="Pfam" id="PF00465"/>
    </source>
</evidence>
<dbReference type="SUPFAM" id="SSF56796">
    <property type="entry name" value="Dehydroquinate synthase-like"/>
    <property type="match status" value="1"/>
</dbReference>
<keyword evidence="1" id="KW-0560">Oxidoreductase</keyword>
<protein>
    <submittedName>
        <fullName evidence="4">Iron-containing alcohol dehydrogenase</fullName>
    </submittedName>
</protein>
<organism evidence="4 5">
    <name type="scientific">Candidatus Galligastranaerophilus intestinavium</name>
    <dbReference type="NCBI Taxonomy" id="2840836"/>
    <lineage>
        <taxon>Bacteria</taxon>
        <taxon>Candidatus Galligastranaerophilus</taxon>
    </lineage>
</organism>
<dbReference type="Gene3D" id="3.40.50.1970">
    <property type="match status" value="1"/>
</dbReference>
<evidence type="ECO:0000313" key="5">
    <source>
        <dbReference type="Proteomes" id="UP000886865"/>
    </source>
</evidence>
<dbReference type="CDD" id="cd08187">
    <property type="entry name" value="BDH"/>
    <property type="match status" value="1"/>
</dbReference>
<dbReference type="GO" id="GO:0005829">
    <property type="term" value="C:cytosol"/>
    <property type="evidence" value="ECO:0007669"/>
    <property type="project" value="TreeGrafter"/>
</dbReference>
<dbReference type="InterPro" id="IPR056798">
    <property type="entry name" value="ADH_Fe_C"/>
</dbReference>
<dbReference type="GO" id="GO:1990362">
    <property type="term" value="F:butanol dehydrogenase (NAD+) activity"/>
    <property type="evidence" value="ECO:0007669"/>
    <property type="project" value="InterPro"/>
</dbReference>
<dbReference type="GO" id="GO:0046872">
    <property type="term" value="F:metal ion binding"/>
    <property type="evidence" value="ECO:0007669"/>
    <property type="project" value="InterPro"/>
</dbReference>